<feature type="region of interest" description="Disordered" evidence="1">
    <location>
        <begin position="1"/>
        <end position="69"/>
    </location>
</feature>
<protein>
    <submittedName>
        <fullName evidence="2">Uncharacterized protein</fullName>
    </submittedName>
</protein>
<reference evidence="2 3" key="1">
    <citation type="submission" date="2016-04" db="EMBL/GenBank/DDBJ databases">
        <title>A degradative enzymes factory behind the ericoid mycorrhizal symbiosis.</title>
        <authorList>
            <consortium name="DOE Joint Genome Institute"/>
            <person name="Martino E."/>
            <person name="Morin E."/>
            <person name="Grelet G."/>
            <person name="Kuo A."/>
            <person name="Kohler A."/>
            <person name="Daghino S."/>
            <person name="Barry K."/>
            <person name="Choi C."/>
            <person name="Cichocki N."/>
            <person name="Clum A."/>
            <person name="Copeland A."/>
            <person name="Hainaut M."/>
            <person name="Haridas S."/>
            <person name="Labutti K."/>
            <person name="Lindquist E."/>
            <person name="Lipzen A."/>
            <person name="Khouja H.-R."/>
            <person name="Murat C."/>
            <person name="Ohm R."/>
            <person name="Olson A."/>
            <person name="Spatafora J."/>
            <person name="Veneault-Fourrey C."/>
            <person name="Henrissat B."/>
            <person name="Grigoriev I."/>
            <person name="Martin F."/>
            <person name="Perotto S."/>
        </authorList>
    </citation>
    <scope>NUCLEOTIDE SEQUENCE [LARGE SCALE GENOMIC DNA]</scope>
    <source>
        <strain evidence="2 3">E</strain>
    </source>
</reference>
<accession>A0A2J6TC39</accession>
<name>A0A2J6TC39_9HELO</name>
<sequence>MDDEDGIRNVQEANAGLPSKPNGIETPKRRAMIAGQRLPPSTASTQPPPLEEVRAQNCTNTAPVRRDESLSTHNSMLPVCKGLLFPRKQVATAFRAYRLLWVYKMGCQQLLGLLGNKEKGSAQRLDRKRGSQLMLGGLAVP</sequence>
<dbReference type="GeneID" id="36594891"/>
<proteinExistence type="predicted"/>
<evidence type="ECO:0000256" key="1">
    <source>
        <dbReference type="SAM" id="MobiDB-lite"/>
    </source>
</evidence>
<gene>
    <name evidence="2" type="ORF">K444DRAFT_663288</name>
</gene>
<dbReference type="RefSeq" id="XP_024737432.1">
    <property type="nucleotide sequence ID" value="XM_024886814.1"/>
</dbReference>
<dbReference type="InParanoid" id="A0A2J6TC39"/>
<dbReference type="Proteomes" id="UP000235371">
    <property type="component" value="Unassembled WGS sequence"/>
</dbReference>
<evidence type="ECO:0000313" key="3">
    <source>
        <dbReference type="Proteomes" id="UP000235371"/>
    </source>
</evidence>
<dbReference type="AlphaFoldDB" id="A0A2J6TC39"/>
<organism evidence="2 3">
    <name type="scientific">Hyaloscypha bicolor E</name>
    <dbReference type="NCBI Taxonomy" id="1095630"/>
    <lineage>
        <taxon>Eukaryota</taxon>
        <taxon>Fungi</taxon>
        <taxon>Dikarya</taxon>
        <taxon>Ascomycota</taxon>
        <taxon>Pezizomycotina</taxon>
        <taxon>Leotiomycetes</taxon>
        <taxon>Helotiales</taxon>
        <taxon>Hyaloscyphaceae</taxon>
        <taxon>Hyaloscypha</taxon>
        <taxon>Hyaloscypha bicolor</taxon>
    </lineage>
</organism>
<evidence type="ECO:0000313" key="2">
    <source>
        <dbReference type="EMBL" id="PMD60528.1"/>
    </source>
</evidence>
<keyword evidence="3" id="KW-1185">Reference proteome</keyword>
<dbReference type="EMBL" id="KZ613790">
    <property type="protein sequence ID" value="PMD60528.1"/>
    <property type="molecule type" value="Genomic_DNA"/>
</dbReference>